<feature type="compositionally biased region" description="Polar residues" evidence="1">
    <location>
        <begin position="114"/>
        <end position="136"/>
    </location>
</feature>
<feature type="compositionally biased region" description="Basic and acidic residues" evidence="1">
    <location>
        <begin position="405"/>
        <end position="419"/>
    </location>
</feature>
<comment type="caution">
    <text evidence="2">The sequence shown here is derived from an EMBL/GenBank/DDBJ whole genome shotgun (WGS) entry which is preliminary data.</text>
</comment>
<evidence type="ECO:0000313" key="3">
    <source>
        <dbReference type="Proteomes" id="UP001285354"/>
    </source>
</evidence>
<protein>
    <submittedName>
        <fullName evidence="2">Uncharacterized protein</fullName>
    </submittedName>
</protein>
<feature type="region of interest" description="Disordered" evidence="1">
    <location>
        <begin position="405"/>
        <end position="522"/>
    </location>
</feature>
<dbReference type="Proteomes" id="UP001285354">
    <property type="component" value="Unassembled WGS sequence"/>
</dbReference>
<feature type="compositionally biased region" description="Basic and acidic residues" evidence="1">
    <location>
        <begin position="218"/>
        <end position="229"/>
    </location>
</feature>
<evidence type="ECO:0000256" key="1">
    <source>
        <dbReference type="SAM" id="MobiDB-lite"/>
    </source>
</evidence>
<feature type="compositionally biased region" description="Polar residues" evidence="1">
    <location>
        <begin position="179"/>
        <end position="191"/>
    </location>
</feature>
<dbReference type="AlphaFoldDB" id="A0AAD9T3U7"/>
<feature type="compositionally biased region" description="Low complexity" evidence="1">
    <location>
        <begin position="456"/>
        <end position="480"/>
    </location>
</feature>
<proteinExistence type="predicted"/>
<reference evidence="2" key="1">
    <citation type="submission" date="2023-06" db="EMBL/GenBank/DDBJ databases">
        <title>Draft genome of Marssonina rosae.</title>
        <authorList>
            <person name="Cheng Q."/>
        </authorList>
    </citation>
    <scope>NUCLEOTIDE SEQUENCE</scope>
    <source>
        <strain evidence="2">R4</strain>
    </source>
</reference>
<feature type="region of interest" description="Disordered" evidence="1">
    <location>
        <begin position="1"/>
        <end position="48"/>
    </location>
</feature>
<feature type="compositionally biased region" description="Basic and acidic residues" evidence="1">
    <location>
        <begin position="158"/>
        <end position="174"/>
    </location>
</feature>
<feature type="region of interest" description="Disordered" evidence="1">
    <location>
        <begin position="83"/>
        <end position="276"/>
    </location>
</feature>
<gene>
    <name evidence="2" type="ORF">QTJ16_002905</name>
</gene>
<sequence>MMSSKPRGVGKRRAEDTARTNTASSVRGKSISQPFPLPHDDEFPIRTPGTGIALPLDAASAARLRISTAASDYDSLHQTGIAVSDFSGTRSPSLLRKSPPPSSEAQILRYSQGRRPNQPSGLTNSVASIPGSNVEISQRKKSSMKSVLGRLFGRKRKDVQPPRTAERAEQHRSDPSALKSYTQGTTSSPKRSASMPFNEFNRALRSHSIVAEDLFQPTEHESDTNRDDAPGGSQDRIRRATSPSRIWMPTTKRGYGQDWTGLSPRPASSYARGSKDVSDAEAMKTYEGAVTSGNISKRRSRSHGELLEASKRQGIIRRRSDEIRYWRESYDPGLLSPMSSNRPETEEHVPDEGEETCIGHVPQYEPFNFELAGMRITQAASLEQRVQHLEDRMIQMERAVSRVRQEEPLPLHHHPEQHLTRYRSSSGTRPATRQSGVSVPKRHRYRETQAQNDFTSGSHSSQIRPSSRGSSRPSRPSTSRHVCQTPGPDMISSTTFVRSEVPPGPAHPLSTPKTIRGIPSSSLTLPTEKPLTGEHYNALTNMIVAEQLARQRLESVVLGLQRQLQSALQPGTAGGVDVGNFPGFEQHECSDDDRFVHEEFRTPSEERSQFVDEIFSEVPSKMADETSASRTLSLSQITMGRRISPSLTT</sequence>
<name>A0AAD9T3U7_9HELO</name>
<accession>A0AAD9T3U7</accession>
<feature type="compositionally biased region" description="Polar residues" evidence="1">
    <location>
        <begin position="19"/>
        <end position="33"/>
    </location>
</feature>
<keyword evidence="3" id="KW-1185">Reference proteome</keyword>
<feature type="compositionally biased region" description="Polar residues" evidence="1">
    <location>
        <begin position="422"/>
        <end position="437"/>
    </location>
</feature>
<organism evidence="2 3">
    <name type="scientific">Diplocarpon rosae</name>
    <dbReference type="NCBI Taxonomy" id="946125"/>
    <lineage>
        <taxon>Eukaryota</taxon>
        <taxon>Fungi</taxon>
        <taxon>Dikarya</taxon>
        <taxon>Ascomycota</taxon>
        <taxon>Pezizomycotina</taxon>
        <taxon>Leotiomycetes</taxon>
        <taxon>Helotiales</taxon>
        <taxon>Drepanopezizaceae</taxon>
        <taxon>Diplocarpon</taxon>
    </lineage>
</organism>
<evidence type="ECO:0000313" key="2">
    <source>
        <dbReference type="EMBL" id="KAK2628259.1"/>
    </source>
</evidence>
<dbReference type="EMBL" id="JAUBYV010000003">
    <property type="protein sequence ID" value="KAK2628259.1"/>
    <property type="molecule type" value="Genomic_DNA"/>
</dbReference>